<evidence type="ECO:0000259" key="9">
    <source>
        <dbReference type="SMART" id="SM00813"/>
    </source>
</evidence>
<protein>
    <recommendedName>
        <fullName evidence="5">non-reducing end alpha-L-arabinofuranosidase</fullName>
        <ecNumber evidence="5">3.2.1.55</ecNumber>
    </recommendedName>
</protein>
<dbReference type="PANTHER" id="PTHR43576">
    <property type="entry name" value="ALPHA-L-ARABINOFURANOSIDASE C-RELATED"/>
    <property type="match status" value="1"/>
</dbReference>
<dbReference type="InterPro" id="IPR013780">
    <property type="entry name" value="Glyco_hydro_b"/>
</dbReference>
<gene>
    <name evidence="10" type="ORF">ACFSUE_05660</name>
</gene>
<keyword evidence="11" id="KW-1185">Reference proteome</keyword>
<proteinExistence type="inferred from homology"/>
<evidence type="ECO:0000256" key="2">
    <source>
        <dbReference type="ARBA" id="ARBA00004881"/>
    </source>
</evidence>
<comment type="catalytic activity">
    <reaction evidence="1">
        <text>Hydrolysis of terminal non-reducing alpha-L-arabinofuranoside residues in alpha-L-arabinosides.</text>
        <dbReference type="EC" id="3.2.1.55"/>
    </reaction>
</comment>
<evidence type="ECO:0000256" key="8">
    <source>
        <dbReference type="ARBA" id="ARBA00023295"/>
    </source>
</evidence>
<dbReference type="RefSeq" id="WP_253058485.1">
    <property type="nucleotide sequence ID" value="NZ_JAMXWM010000002.1"/>
</dbReference>
<dbReference type="EC" id="3.2.1.55" evidence="5"/>
<keyword evidence="8" id="KW-0326">Glycosidase</keyword>
<keyword evidence="7" id="KW-0119">Carbohydrate metabolism</keyword>
<keyword evidence="6" id="KW-0378">Hydrolase</keyword>
<feature type="domain" description="Alpha-L-arabinofuranosidase C-terminal" evidence="9">
    <location>
        <begin position="294"/>
        <end position="475"/>
    </location>
</feature>
<evidence type="ECO:0000256" key="1">
    <source>
        <dbReference type="ARBA" id="ARBA00001462"/>
    </source>
</evidence>
<organism evidence="10 11">
    <name type="scientific">Sporolactobacillus shoreicorticis</name>
    <dbReference type="NCBI Taxonomy" id="1923877"/>
    <lineage>
        <taxon>Bacteria</taxon>
        <taxon>Bacillati</taxon>
        <taxon>Bacillota</taxon>
        <taxon>Bacilli</taxon>
        <taxon>Bacillales</taxon>
        <taxon>Sporolactobacillaceae</taxon>
        <taxon>Sporolactobacillus</taxon>
    </lineage>
</organism>
<evidence type="ECO:0000313" key="10">
    <source>
        <dbReference type="EMBL" id="MFD2693119.1"/>
    </source>
</evidence>
<evidence type="ECO:0000256" key="6">
    <source>
        <dbReference type="ARBA" id="ARBA00022801"/>
    </source>
</evidence>
<evidence type="ECO:0000256" key="7">
    <source>
        <dbReference type="ARBA" id="ARBA00023277"/>
    </source>
</evidence>
<sequence>MKITMLTNQKGPRISKYIYGQFAEHLGRGIYGGLWVGEDSSIPNKNGIRTDVVNALKAINVPVVRWPGGCFADEYHWKDGVGEASKRKTIVNTNWGGVTETNRFGTHEYFELCSQLACDTYINGNVGSGTVQEMQEWVEYMTMPGESPMASWRRKNGREDPWQVTFLGIGNENWGCGGNMRPEYYADLYRRYQTFVRKYGEQRISKIACGANSGNYQWTRVLMERAAHFMDGISLHYYTVPSGEWHDKGNATGFTEDEWKTTIKRAKRMDELISRHAKIMDQYDPEKKVGMIVDEWGSWYNVEKGTNPGFLFQQNTIRDAMVAAVTLTIFHQHADRVRMANIAQMVNVLQAMLLTEGDQMVKTPTYYVFDLYKAHQDGELIGTYSDPSSDTISYTASKKGETLTLSICNYDLSRTEKIALTQVGNAYHPLQGEYIAAETRDAHNTFDHPNVVIKKKFTGYKMQENTVTVIAPPMSVITLTFGK</sequence>
<comment type="subunit">
    <text evidence="4">Homohexamer; trimer of dimers.</text>
</comment>
<dbReference type="SUPFAM" id="SSF51445">
    <property type="entry name" value="(Trans)glycosidases"/>
    <property type="match status" value="1"/>
</dbReference>
<dbReference type="Proteomes" id="UP001597399">
    <property type="component" value="Unassembled WGS sequence"/>
</dbReference>
<dbReference type="Gene3D" id="3.20.20.80">
    <property type="entry name" value="Glycosidases"/>
    <property type="match status" value="1"/>
</dbReference>
<dbReference type="Pfam" id="PF22848">
    <property type="entry name" value="ASD1_dom"/>
    <property type="match status" value="1"/>
</dbReference>
<dbReference type="SMART" id="SM00813">
    <property type="entry name" value="Alpha-L-AF_C"/>
    <property type="match status" value="1"/>
</dbReference>
<evidence type="ECO:0000256" key="5">
    <source>
        <dbReference type="ARBA" id="ARBA00012670"/>
    </source>
</evidence>
<comment type="similarity">
    <text evidence="3">Belongs to the glycosyl hydrolase 51 family.</text>
</comment>
<dbReference type="SUPFAM" id="SSF51011">
    <property type="entry name" value="Glycosyl hydrolase domain"/>
    <property type="match status" value="1"/>
</dbReference>
<accession>A0ABW5S277</accession>
<evidence type="ECO:0000256" key="3">
    <source>
        <dbReference type="ARBA" id="ARBA00007186"/>
    </source>
</evidence>
<dbReference type="InterPro" id="IPR055235">
    <property type="entry name" value="ASD1_cat"/>
</dbReference>
<comment type="caution">
    <text evidence="10">The sequence shown here is derived from an EMBL/GenBank/DDBJ whole genome shotgun (WGS) entry which is preliminary data.</text>
</comment>
<dbReference type="InterPro" id="IPR017853">
    <property type="entry name" value="GH"/>
</dbReference>
<evidence type="ECO:0000256" key="4">
    <source>
        <dbReference type="ARBA" id="ARBA00011165"/>
    </source>
</evidence>
<dbReference type="Gene3D" id="2.60.40.1180">
    <property type="entry name" value="Golgi alpha-mannosidase II"/>
    <property type="match status" value="1"/>
</dbReference>
<name>A0ABW5S277_9BACL</name>
<dbReference type="InterPro" id="IPR010720">
    <property type="entry name" value="Alpha-L-AF_C"/>
</dbReference>
<comment type="pathway">
    <text evidence="2">Glycan metabolism.</text>
</comment>
<dbReference type="Pfam" id="PF06964">
    <property type="entry name" value="Alpha-L-AF_C"/>
    <property type="match status" value="1"/>
</dbReference>
<dbReference type="PANTHER" id="PTHR43576:SF2">
    <property type="entry name" value="INTRACELLULAR EXO-ALPHA-L-ARABINOFURANOSIDASE 2"/>
    <property type="match status" value="1"/>
</dbReference>
<dbReference type="EMBL" id="JBHUMQ010000015">
    <property type="protein sequence ID" value="MFD2693119.1"/>
    <property type="molecule type" value="Genomic_DNA"/>
</dbReference>
<reference evidence="11" key="1">
    <citation type="journal article" date="2019" name="Int. J. Syst. Evol. Microbiol.">
        <title>The Global Catalogue of Microorganisms (GCM) 10K type strain sequencing project: providing services to taxonomists for standard genome sequencing and annotation.</title>
        <authorList>
            <consortium name="The Broad Institute Genomics Platform"/>
            <consortium name="The Broad Institute Genome Sequencing Center for Infectious Disease"/>
            <person name="Wu L."/>
            <person name="Ma J."/>
        </authorList>
    </citation>
    <scope>NUCLEOTIDE SEQUENCE [LARGE SCALE GENOMIC DNA]</scope>
    <source>
        <strain evidence="11">TISTR 2466</strain>
    </source>
</reference>
<evidence type="ECO:0000313" key="11">
    <source>
        <dbReference type="Proteomes" id="UP001597399"/>
    </source>
</evidence>